<comment type="caution">
    <text evidence="2">The sequence shown here is derived from an EMBL/GenBank/DDBJ whole genome shotgun (WGS) entry which is preliminary data.</text>
</comment>
<organism evidence="2">
    <name type="scientific">marine sediment metagenome</name>
    <dbReference type="NCBI Taxonomy" id="412755"/>
    <lineage>
        <taxon>unclassified sequences</taxon>
        <taxon>metagenomes</taxon>
        <taxon>ecological metagenomes</taxon>
    </lineage>
</organism>
<accession>A0A0F9B3N1</accession>
<dbReference type="EMBL" id="LAZR01051397">
    <property type="protein sequence ID" value="KKK85249.1"/>
    <property type="molecule type" value="Genomic_DNA"/>
</dbReference>
<proteinExistence type="predicted"/>
<feature type="transmembrane region" description="Helical" evidence="1">
    <location>
        <begin position="12"/>
        <end position="34"/>
    </location>
</feature>
<reference evidence="2" key="1">
    <citation type="journal article" date="2015" name="Nature">
        <title>Complex archaea that bridge the gap between prokaryotes and eukaryotes.</title>
        <authorList>
            <person name="Spang A."/>
            <person name="Saw J.H."/>
            <person name="Jorgensen S.L."/>
            <person name="Zaremba-Niedzwiedzka K."/>
            <person name="Martijn J."/>
            <person name="Lind A.E."/>
            <person name="van Eijk R."/>
            <person name="Schleper C."/>
            <person name="Guy L."/>
            <person name="Ettema T.J."/>
        </authorList>
    </citation>
    <scope>NUCLEOTIDE SEQUENCE</scope>
</reference>
<sequence>NGYYRKEGLMKYIVYGIGFIILAIALSIFEVFYIRYLIPKMIFIGVNIYTL</sequence>
<keyword evidence="1" id="KW-1133">Transmembrane helix</keyword>
<evidence type="ECO:0000313" key="2">
    <source>
        <dbReference type="EMBL" id="KKK85249.1"/>
    </source>
</evidence>
<protein>
    <submittedName>
        <fullName evidence="2">Uncharacterized protein</fullName>
    </submittedName>
</protein>
<feature type="non-terminal residue" evidence="2">
    <location>
        <position position="1"/>
    </location>
</feature>
<dbReference type="AlphaFoldDB" id="A0A0F9B3N1"/>
<name>A0A0F9B3N1_9ZZZZ</name>
<gene>
    <name evidence="2" type="ORF">LCGC14_2775200</name>
</gene>
<keyword evidence="1" id="KW-0472">Membrane</keyword>
<evidence type="ECO:0000256" key="1">
    <source>
        <dbReference type="SAM" id="Phobius"/>
    </source>
</evidence>
<keyword evidence="1" id="KW-0812">Transmembrane</keyword>